<evidence type="ECO:0000313" key="2">
    <source>
        <dbReference type="Proteomes" id="UP001184230"/>
    </source>
</evidence>
<keyword evidence="2" id="KW-1185">Reference proteome</keyword>
<gene>
    <name evidence="1" type="ORF">J2739_004807</name>
</gene>
<evidence type="ECO:0000313" key="1">
    <source>
        <dbReference type="EMBL" id="MDR6539012.1"/>
    </source>
</evidence>
<reference evidence="1 2" key="1">
    <citation type="submission" date="2023-07" db="EMBL/GenBank/DDBJ databases">
        <title>Sorghum-associated microbial communities from plants grown in Nebraska, USA.</title>
        <authorList>
            <person name="Schachtman D."/>
        </authorList>
    </citation>
    <scope>NUCLEOTIDE SEQUENCE [LARGE SCALE GENOMIC DNA]</scope>
    <source>
        <strain evidence="1 2">DS1781</strain>
    </source>
</reference>
<dbReference type="Proteomes" id="UP001184230">
    <property type="component" value="Unassembled WGS sequence"/>
</dbReference>
<proteinExistence type="predicted"/>
<organism evidence="1 2">
    <name type="scientific">Variovorax soli</name>
    <dbReference type="NCBI Taxonomy" id="376815"/>
    <lineage>
        <taxon>Bacteria</taxon>
        <taxon>Pseudomonadati</taxon>
        <taxon>Pseudomonadota</taxon>
        <taxon>Betaproteobacteria</taxon>
        <taxon>Burkholderiales</taxon>
        <taxon>Comamonadaceae</taxon>
        <taxon>Variovorax</taxon>
    </lineage>
</organism>
<name>A0ABU1NKM5_9BURK</name>
<comment type="caution">
    <text evidence="1">The sequence shown here is derived from an EMBL/GenBank/DDBJ whole genome shotgun (WGS) entry which is preliminary data.</text>
</comment>
<sequence>MNASLLISQPEQEELKLVSLPAVERVHWKSRNLMSCFVQLPNTLSIAGRAEHPLAASYSALPLKAASPLR</sequence>
<accession>A0ABU1NKM5</accession>
<dbReference type="EMBL" id="JAVDRF010000013">
    <property type="protein sequence ID" value="MDR6539012.1"/>
    <property type="molecule type" value="Genomic_DNA"/>
</dbReference>
<dbReference type="RefSeq" id="WP_309906347.1">
    <property type="nucleotide sequence ID" value="NZ_JAVDRF010000013.1"/>
</dbReference>
<protein>
    <submittedName>
        <fullName evidence="1">Uncharacterized protein</fullName>
    </submittedName>
</protein>